<dbReference type="Proteomes" id="UP000249619">
    <property type="component" value="Unassembled WGS sequence"/>
</dbReference>
<dbReference type="Gene3D" id="3.40.50.720">
    <property type="entry name" value="NAD(P)-binding Rossmann-like Domain"/>
    <property type="match status" value="1"/>
</dbReference>
<dbReference type="InterPro" id="IPR008030">
    <property type="entry name" value="NmrA-like"/>
</dbReference>
<reference evidence="5" key="1">
    <citation type="submission" date="2018-05" db="EMBL/GenBank/DDBJ databases">
        <title>Draft genome sequence of Stemphylium lycopersici strain CIDEFI 213.</title>
        <authorList>
            <person name="Medina R."/>
            <person name="Franco M.E.E."/>
            <person name="Lucentini C.G."/>
            <person name="Saparrat M.C.N."/>
            <person name="Balatti P.A."/>
        </authorList>
    </citation>
    <scope>NUCLEOTIDE SEQUENCE [LARGE SCALE GENOMIC DNA]</scope>
    <source>
        <strain evidence="5">CIDEFI 213</strain>
    </source>
</reference>
<keyword evidence="5" id="KW-1185">Reference proteome</keyword>
<gene>
    <name evidence="4" type="ORF">DDE83_007559</name>
</gene>
<keyword evidence="2" id="KW-0560">Oxidoreductase</keyword>
<sequence length="317" mass="35095">MGPTVRNVILIGASGNIGLYILKELLSHPDHLKVTVLTRATSTATFPDGVRVVRSDYSRASLEEAFKGQNVALSFLNYDVSVDQKLIIDAAIKAGVDRFVPSDYGVRTYHPLYNVGVATYKRQFVEYLESKQDSIGWTAIICNPWIEYCLLDGLLGFDLDKQEAGIIDGGESPFSGSTRPYIARAVGNLLIDSAAYNHSKNQYVHLAGHTLTQNKLVSILEQLTGKQWKKDHVKSSELIERGHKLIADGSPWGMAFIVRAVTCSQVDGEVVGDLRKQNPWDKRLGLRLDDLETDLRDTLDGKYPVIHMPPTIIPGKS</sequence>
<accession>A0A364MWA5</accession>
<dbReference type="GO" id="GO:0016491">
    <property type="term" value="F:oxidoreductase activity"/>
    <property type="evidence" value="ECO:0007669"/>
    <property type="project" value="UniProtKB-KW"/>
</dbReference>
<dbReference type="SUPFAM" id="SSF51735">
    <property type="entry name" value="NAD(P)-binding Rossmann-fold domains"/>
    <property type="match status" value="1"/>
</dbReference>
<dbReference type="CDD" id="cd05259">
    <property type="entry name" value="PCBER_SDR_a"/>
    <property type="match status" value="1"/>
</dbReference>
<evidence type="ECO:0000259" key="3">
    <source>
        <dbReference type="Pfam" id="PF05368"/>
    </source>
</evidence>
<proteinExistence type="predicted"/>
<dbReference type="InterPro" id="IPR045312">
    <property type="entry name" value="PCBER-like"/>
</dbReference>
<evidence type="ECO:0000256" key="1">
    <source>
        <dbReference type="ARBA" id="ARBA00022857"/>
    </source>
</evidence>
<dbReference type="EMBL" id="QGDH01000140">
    <property type="protein sequence ID" value="RAR05066.1"/>
    <property type="molecule type" value="Genomic_DNA"/>
</dbReference>
<dbReference type="InterPro" id="IPR051609">
    <property type="entry name" value="NmrA/Isoflavone_reductase-like"/>
</dbReference>
<comment type="caution">
    <text evidence="4">The sequence shown here is derived from an EMBL/GenBank/DDBJ whole genome shotgun (WGS) entry which is preliminary data.</text>
</comment>
<evidence type="ECO:0000313" key="5">
    <source>
        <dbReference type="Proteomes" id="UP000249619"/>
    </source>
</evidence>
<dbReference type="PANTHER" id="PTHR47706:SF10">
    <property type="entry name" value="NMRA-LIKE DOMAIN-CONTAINING PROTEIN"/>
    <property type="match status" value="1"/>
</dbReference>
<dbReference type="InterPro" id="IPR036291">
    <property type="entry name" value="NAD(P)-bd_dom_sf"/>
</dbReference>
<feature type="domain" description="NmrA-like" evidence="3">
    <location>
        <begin position="7"/>
        <end position="237"/>
    </location>
</feature>
<name>A0A364MWA5_STELY</name>
<dbReference type="PANTHER" id="PTHR47706">
    <property type="entry name" value="NMRA-LIKE FAMILY PROTEIN"/>
    <property type="match status" value="1"/>
</dbReference>
<organism evidence="4 5">
    <name type="scientific">Stemphylium lycopersici</name>
    <name type="common">Tomato gray leaf spot disease fungus</name>
    <name type="synonym">Thyrospora lycopersici</name>
    <dbReference type="NCBI Taxonomy" id="183478"/>
    <lineage>
        <taxon>Eukaryota</taxon>
        <taxon>Fungi</taxon>
        <taxon>Dikarya</taxon>
        <taxon>Ascomycota</taxon>
        <taxon>Pezizomycotina</taxon>
        <taxon>Dothideomycetes</taxon>
        <taxon>Pleosporomycetidae</taxon>
        <taxon>Pleosporales</taxon>
        <taxon>Pleosporineae</taxon>
        <taxon>Pleosporaceae</taxon>
        <taxon>Stemphylium</taxon>
    </lineage>
</organism>
<dbReference type="AlphaFoldDB" id="A0A364MWA5"/>
<evidence type="ECO:0000313" key="4">
    <source>
        <dbReference type="EMBL" id="RAR05066.1"/>
    </source>
</evidence>
<evidence type="ECO:0000256" key="2">
    <source>
        <dbReference type="ARBA" id="ARBA00023002"/>
    </source>
</evidence>
<dbReference type="STRING" id="183478.A0A364MWA5"/>
<dbReference type="Pfam" id="PF05368">
    <property type="entry name" value="NmrA"/>
    <property type="match status" value="1"/>
</dbReference>
<keyword evidence="1" id="KW-0521">NADP</keyword>
<protein>
    <submittedName>
        <fullName evidence="4">NAD(P)-binding protein</fullName>
    </submittedName>
</protein>
<dbReference type="Gene3D" id="3.90.25.10">
    <property type="entry name" value="UDP-galactose 4-epimerase, domain 1"/>
    <property type="match status" value="1"/>
</dbReference>